<dbReference type="Proteomes" id="UP000054266">
    <property type="component" value="Unassembled WGS sequence"/>
</dbReference>
<evidence type="ECO:0000313" key="2">
    <source>
        <dbReference type="Proteomes" id="UP000054266"/>
    </source>
</evidence>
<organism evidence="1 2">
    <name type="scientific">Phialophora macrospora</name>
    <dbReference type="NCBI Taxonomy" id="1851006"/>
    <lineage>
        <taxon>Eukaryota</taxon>
        <taxon>Fungi</taxon>
        <taxon>Dikarya</taxon>
        <taxon>Ascomycota</taxon>
        <taxon>Pezizomycotina</taxon>
        <taxon>Eurotiomycetes</taxon>
        <taxon>Chaetothyriomycetidae</taxon>
        <taxon>Chaetothyriales</taxon>
        <taxon>Herpotrichiellaceae</taxon>
        <taxon>Phialophora</taxon>
    </lineage>
</organism>
<name>A0A0D2FAW1_9EURO</name>
<dbReference type="HOGENOM" id="CLU_1875182_0_0_1"/>
<keyword evidence="2" id="KW-1185">Reference proteome</keyword>
<dbReference type="AlphaFoldDB" id="A0A0D2FAW1"/>
<accession>A0A0D2FAW1</accession>
<proteinExistence type="predicted"/>
<protein>
    <submittedName>
        <fullName evidence="1">Uncharacterized protein</fullName>
    </submittedName>
</protein>
<evidence type="ECO:0000313" key="1">
    <source>
        <dbReference type="EMBL" id="KIW65138.1"/>
    </source>
</evidence>
<gene>
    <name evidence="1" type="ORF">PV04_07420</name>
</gene>
<reference evidence="1 2" key="1">
    <citation type="submission" date="2015-01" db="EMBL/GenBank/DDBJ databases">
        <title>The Genome Sequence of Capronia semiimmersa CBS27337.</title>
        <authorList>
            <consortium name="The Broad Institute Genomics Platform"/>
            <person name="Cuomo C."/>
            <person name="de Hoog S."/>
            <person name="Gorbushina A."/>
            <person name="Stielow B."/>
            <person name="Teixiera M."/>
            <person name="Abouelleil A."/>
            <person name="Chapman S.B."/>
            <person name="Priest M."/>
            <person name="Young S.K."/>
            <person name="Wortman J."/>
            <person name="Nusbaum C."/>
            <person name="Birren B."/>
        </authorList>
    </citation>
    <scope>NUCLEOTIDE SEQUENCE [LARGE SCALE GENOMIC DNA]</scope>
    <source>
        <strain evidence="1 2">CBS 27337</strain>
    </source>
</reference>
<sequence length="136" mass="15043">MPAMAKKLMTERAPIFDEVSIWSTGIDLHHVNTNVHLHLSLSTYMLQDFRGWGVLPPVGSELFVCGVLAIQLMICYTGSGKNSLSKQASLSSFCRWRKKAMSKGPNPGIYLSAKKVTLHIPQRQQDQCSLPAGRVS</sequence>
<dbReference type="EMBL" id="KN846960">
    <property type="protein sequence ID" value="KIW65138.1"/>
    <property type="molecule type" value="Genomic_DNA"/>
</dbReference>